<dbReference type="GO" id="GO:0003677">
    <property type="term" value="F:DNA binding"/>
    <property type="evidence" value="ECO:0007669"/>
    <property type="project" value="InterPro"/>
</dbReference>
<dbReference type="InterPro" id="IPR010359">
    <property type="entry name" value="IrrE_HExxH"/>
</dbReference>
<dbReference type="Pfam" id="PF06114">
    <property type="entry name" value="Peptidase_M78"/>
    <property type="match status" value="1"/>
</dbReference>
<protein>
    <submittedName>
        <fullName evidence="3">Helix-turn-helix domain-containing protein</fullName>
    </submittedName>
</protein>
<dbReference type="PROSITE" id="PS50943">
    <property type="entry name" value="HTH_CROC1"/>
    <property type="match status" value="1"/>
</dbReference>
<feature type="domain" description="HTH cro/C1-type" evidence="2">
    <location>
        <begin position="15"/>
        <end position="64"/>
    </location>
</feature>
<evidence type="ECO:0000256" key="1">
    <source>
        <dbReference type="ARBA" id="ARBA00007227"/>
    </source>
</evidence>
<reference evidence="3 4" key="1">
    <citation type="submission" date="2019-01" db="EMBL/GenBank/DDBJ databases">
        <authorList>
            <person name="Zhang S."/>
        </authorList>
    </citation>
    <scope>NUCLEOTIDE SEQUENCE [LARGE SCALE GENOMIC DNA]</scope>
    <source>
        <strain evidence="3 4">1626</strain>
    </source>
</reference>
<dbReference type="SMART" id="SM00530">
    <property type="entry name" value="HTH_XRE"/>
    <property type="match status" value="1"/>
</dbReference>
<gene>
    <name evidence="3" type="ORF">E4582_09925</name>
</gene>
<dbReference type="InterPro" id="IPR001387">
    <property type="entry name" value="Cro/C1-type_HTH"/>
</dbReference>
<organism evidence="3 4">
    <name type="scientific">Luteimonas yindakuii</name>
    <dbReference type="NCBI Taxonomy" id="2565782"/>
    <lineage>
        <taxon>Bacteria</taxon>
        <taxon>Pseudomonadati</taxon>
        <taxon>Pseudomonadota</taxon>
        <taxon>Gammaproteobacteria</taxon>
        <taxon>Lysobacterales</taxon>
        <taxon>Lysobacteraceae</taxon>
        <taxon>Luteimonas</taxon>
    </lineage>
</organism>
<proteinExistence type="inferred from homology"/>
<evidence type="ECO:0000259" key="2">
    <source>
        <dbReference type="PROSITE" id="PS50943"/>
    </source>
</evidence>
<dbReference type="PANTHER" id="PTHR43236">
    <property type="entry name" value="ANTITOXIN HIGA1"/>
    <property type="match status" value="1"/>
</dbReference>
<evidence type="ECO:0000313" key="3">
    <source>
        <dbReference type="EMBL" id="TKS55046.1"/>
    </source>
</evidence>
<evidence type="ECO:0000313" key="4">
    <source>
        <dbReference type="Proteomes" id="UP000298681"/>
    </source>
</evidence>
<dbReference type="AlphaFoldDB" id="A0A4Z1R7W2"/>
<keyword evidence="4" id="KW-1185">Reference proteome</keyword>
<dbReference type="InterPro" id="IPR010982">
    <property type="entry name" value="Lambda_DNA-bd_dom_sf"/>
</dbReference>
<dbReference type="InterPro" id="IPR052345">
    <property type="entry name" value="Rad_response_metalloprotease"/>
</dbReference>
<dbReference type="Proteomes" id="UP000298681">
    <property type="component" value="Unassembled WGS sequence"/>
</dbReference>
<dbReference type="SUPFAM" id="SSF47413">
    <property type="entry name" value="lambda repressor-like DNA-binding domains"/>
    <property type="match status" value="1"/>
</dbReference>
<comment type="similarity">
    <text evidence="1">Belongs to the short-chain fatty acyl-CoA assimilation regulator (ScfR) family.</text>
</comment>
<dbReference type="PANTHER" id="PTHR43236:SF2">
    <property type="entry name" value="BLL0069 PROTEIN"/>
    <property type="match status" value="1"/>
</dbReference>
<dbReference type="CDD" id="cd00093">
    <property type="entry name" value="HTH_XRE"/>
    <property type="match status" value="1"/>
</dbReference>
<dbReference type="RefSeq" id="WP_134674402.1">
    <property type="nucleotide sequence ID" value="NZ_SPUH01000001.1"/>
</dbReference>
<comment type="caution">
    <text evidence="3">The sequence shown here is derived from an EMBL/GenBank/DDBJ whole genome shotgun (WGS) entry which is preliminary data.</text>
</comment>
<sequence>MTKTLRIDAVTGKMQERGWTQAHLAEQVGVSAQTVTNWLKGRDFPRPSALLKLAVTLGLGFEKLVDSGASSEPVIAFRKKAGAKTTDHHISKARGIGQLLKPLVPVLPETRQLRTLITSPSCEYGQLRKAVEQTRSELGIGQHAVLSYNHLIGQFKKNAAILVPVLWGKKGNHENALHIRLPEEDVTFIFLNLDVRLEDFKFWMAHELAHVYTPELAGTEEGEDFADAFAGALLFPHECAESAYREACSQPKSALIGVLAGYADHHQVSLYTVHQQVKRFAKQAGLPLLPMEDKTIHQVRNSTAGPTVSDALFDPAPPEAKNYISIASSVFQSDFFTALERLVKEREVGAGYIQQILDAPLKDSVSLHRALAG</sequence>
<dbReference type="Gene3D" id="1.10.260.40">
    <property type="entry name" value="lambda repressor-like DNA-binding domains"/>
    <property type="match status" value="1"/>
</dbReference>
<dbReference type="Pfam" id="PF01381">
    <property type="entry name" value="HTH_3"/>
    <property type="match status" value="1"/>
</dbReference>
<dbReference type="EMBL" id="SPUH01000001">
    <property type="protein sequence ID" value="TKS55046.1"/>
    <property type="molecule type" value="Genomic_DNA"/>
</dbReference>
<name>A0A4Z1R7W2_9GAMM</name>
<accession>A0A4Z1R7W2</accession>